<gene>
    <name evidence="3" type="ORF">UFOPK2656_01779</name>
    <name evidence="4" type="ORF">UFOPK3099_02794</name>
    <name evidence="5" type="ORF">UFOPK3651_02046</name>
    <name evidence="6" type="ORF">UFOPK3931_00084</name>
    <name evidence="2" type="ORF">UFOPK4189_01867</name>
</gene>
<dbReference type="InterPro" id="IPR052961">
    <property type="entry name" value="Oxido-Kinase-like_Enzymes"/>
</dbReference>
<reference evidence="3" key="1">
    <citation type="submission" date="2020-05" db="EMBL/GenBank/DDBJ databases">
        <authorList>
            <person name="Chiriac C."/>
            <person name="Salcher M."/>
            <person name="Ghai R."/>
            <person name="Kavagutti S V."/>
        </authorList>
    </citation>
    <scope>NUCLEOTIDE SEQUENCE</scope>
</reference>
<evidence type="ECO:0000313" key="2">
    <source>
        <dbReference type="EMBL" id="CAB4364100.1"/>
    </source>
</evidence>
<dbReference type="EMBL" id="CAFAAV010000316">
    <property type="protein sequence ID" value="CAB4835537.1"/>
    <property type="molecule type" value="Genomic_DNA"/>
</dbReference>
<dbReference type="SUPFAM" id="SSF56112">
    <property type="entry name" value="Protein kinase-like (PK-like)"/>
    <property type="match status" value="1"/>
</dbReference>
<evidence type="ECO:0000259" key="1">
    <source>
        <dbReference type="SMART" id="SM00587"/>
    </source>
</evidence>
<evidence type="ECO:0000313" key="5">
    <source>
        <dbReference type="EMBL" id="CAB4939372.1"/>
    </source>
</evidence>
<dbReference type="Pfam" id="PF02958">
    <property type="entry name" value="EcKL"/>
    <property type="match status" value="1"/>
</dbReference>
<dbReference type="InterPro" id="IPR011009">
    <property type="entry name" value="Kinase-like_dom_sf"/>
</dbReference>
<dbReference type="AlphaFoldDB" id="A0A6J6RU75"/>
<dbReference type="PANTHER" id="PTHR23020:SF41">
    <property type="entry name" value="AMINOGLYCOSIDE PHOSPHOTRANSFERASE DOMAIN-CONTAINING PROTEIN"/>
    <property type="match status" value="1"/>
</dbReference>
<organism evidence="3">
    <name type="scientific">freshwater metagenome</name>
    <dbReference type="NCBI Taxonomy" id="449393"/>
    <lineage>
        <taxon>unclassified sequences</taxon>
        <taxon>metagenomes</taxon>
        <taxon>ecological metagenomes</taxon>
    </lineage>
</organism>
<dbReference type="InterPro" id="IPR015897">
    <property type="entry name" value="CHK_kinase-like"/>
</dbReference>
<dbReference type="PANTHER" id="PTHR23020">
    <property type="entry name" value="UNCHARACTERIZED NUCLEAR HORMONE RECEPTOR-RELATED"/>
    <property type="match status" value="1"/>
</dbReference>
<sequence length="371" mass="41392">MAPEVSRAGDAVAPLQDLDDLTPGWMTDALQVHHPDVEVTGLHLGAVRHGSESTVRVMLDYNSAGHEQQLPPTMYVKGQLSTRATEGILGPMTLTEARFFQDVAPLLPELNITKCYFASVADGRRSTIVMEDLFARNATLGAAGTTVTPATAYLMAEQFAQLHALWFDAPELDSTDWLANSSARDVDLDKMATEETGIFGSFKEGWWARRTQLPHCAFLPAELTHRATMKQALVSKYRAEGSLPHCLIHGDPHLGNIFFDADGRPGLYDWSPMVGRWGDDLNYAIVGSLDIDDRREHEQPILRHYLHHLVLHGGPVIPWDDAWLSWRRQTIHGFMYMLCSPRQQPEDLITVQTLRFGWNAIDNDMLGALGI</sequence>
<dbReference type="InterPro" id="IPR004119">
    <property type="entry name" value="EcKL"/>
</dbReference>
<evidence type="ECO:0000313" key="3">
    <source>
        <dbReference type="EMBL" id="CAB4726064.1"/>
    </source>
</evidence>
<evidence type="ECO:0000313" key="6">
    <source>
        <dbReference type="EMBL" id="CAB4970681.1"/>
    </source>
</evidence>
<dbReference type="Gene3D" id="3.90.1200.10">
    <property type="match status" value="1"/>
</dbReference>
<dbReference type="EMBL" id="CAFBOL010000001">
    <property type="protein sequence ID" value="CAB4970681.1"/>
    <property type="molecule type" value="Genomic_DNA"/>
</dbReference>
<proteinExistence type="predicted"/>
<dbReference type="EMBL" id="CAESGF010000010">
    <property type="protein sequence ID" value="CAB4364100.1"/>
    <property type="molecule type" value="Genomic_DNA"/>
</dbReference>
<name>A0A6J6RU75_9ZZZZ</name>
<protein>
    <submittedName>
        <fullName evidence="3">Unannotated protein</fullName>
    </submittedName>
</protein>
<evidence type="ECO:0000313" key="4">
    <source>
        <dbReference type="EMBL" id="CAB4835537.1"/>
    </source>
</evidence>
<accession>A0A6J6RU75</accession>
<dbReference type="EMBL" id="CAEZYF010000010">
    <property type="protein sequence ID" value="CAB4726064.1"/>
    <property type="molecule type" value="Genomic_DNA"/>
</dbReference>
<dbReference type="EMBL" id="CAFBMT010000011">
    <property type="protein sequence ID" value="CAB4939372.1"/>
    <property type="molecule type" value="Genomic_DNA"/>
</dbReference>
<dbReference type="SMART" id="SM00587">
    <property type="entry name" value="CHK"/>
    <property type="match status" value="1"/>
</dbReference>
<feature type="domain" description="CHK kinase-like" evidence="1">
    <location>
        <begin position="128"/>
        <end position="315"/>
    </location>
</feature>